<keyword evidence="2" id="KW-1185">Reference proteome</keyword>
<protein>
    <submittedName>
        <fullName evidence="1">Uncharacterized protein</fullName>
    </submittedName>
</protein>
<evidence type="ECO:0000313" key="1">
    <source>
        <dbReference type="EMBL" id="GAA4444643.1"/>
    </source>
</evidence>
<name>A0ABP8M533_9BACT</name>
<dbReference type="RefSeq" id="WP_345163152.1">
    <property type="nucleotide sequence ID" value="NZ_BAABHC010000039.1"/>
</dbReference>
<dbReference type="EMBL" id="BAABHC010000039">
    <property type="protein sequence ID" value="GAA4444643.1"/>
    <property type="molecule type" value="Genomic_DNA"/>
</dbReference>
<gene>
    <name evidence="1" type="ORF">GCM10023188_46890</name>
</gene>
<evidence type="ECO:0000313" key="2">
    <source>
        <dbReference type="Proteomes" id="UP001500552"/>
    </source>
</evidence>
<proteinExistence type="predicted"/>
<accession>A0ABP8M533</accession>
<sequence>MQPAPAQEFERLRGLPLTKTTRNGLVQFFHFGSTRYTTPQGLILDVGEITLALNCPWQLQPSAGDAIKHSEVYIRRREAGLPSPVWDWKVPGSSLRDQRLLELAKRVPALVVARVEPLEEYGFTVYFTDHSTLTVSPDPQEPEEEYWQLFSNTGDGMKVGAGRGGYMH</sequence>
<organism evidence="1 2">
    <name type="scientific">Pontibacter saemangeumensis</name>
    <dbReference type="NCBI Taxonomy" id="1084525"/>
    <lineage>
        <taxon>Bacteria</taxon>
        <taxon>Pseudomonadati</taxon>
        <taxon>Bacteroidota</taxon>
        <taxon>Cytophagia</taxon>
        <taxon>Cytophagales</taxon>
        <taxon>Hymenobacteraceae</taxon>
        <taxon>Pontibacter</taxon>
    </lineage>
</organism>
<reference evidence="2" key="1">
    <citation type="journal article" date="2019" name="Int. J. Syst. Evol. Microbiol.">
        <title>The Global Catalogue of Microorganisms (GCM) 10K type strain sequencing project: providing services to taxonomists for standard genome sequencing and annotation.</title>
        <authorList>
            <consortium name="The Broad Institute Genomics Platform"/>
            <consortium name="The Broad Institute Genome Sequencing Center for Infectious Disease"/>
            <person name="Wu L."/>
            <person name="Ma J."/>
        </authorList>
    </citation>
    <scope>NUCLEOTIDE SEQUENCE [LARGE SCALE GENOMIC DNA]</scope>
    <source>
        <strain evidence="2">JCM 17926</strain>
    </source>
</reference>
<dbReference type="Proteomes" id="UP001500552">
    <property type="component" value="Unassembled WGS sequence"/>
</dbReference>
<comment type="caution">
    <text evidence="1">The sequence shown here is derived from an EMBL/GenBank/DDBJ whole genome shotgun (WGS) entry which is preliminary data.</text>
</comment>